<dbReference type="Proteomes" id="UP001523216">
    <property type="component" value="Unassembled WGS sequence"/>
</dbReference>
<comment type="caution">
    <text evidence="1">The sequence shown here is derived from an EMBL/GenBank/DDBJ whole genome shotgun (WGS) entry which is preliminary data.</text>
</comment>
<protein>
    <submittedName>
        <fullName evidence="1">Uncharacterized protein</fullName>
    </submittedName>
</protein>
<sequence>MRTLRPATERRRKHVTHLGSLGAHLYAEPGDFGRPDSWWYSGYAQMTMCPRS</sequence>
<dbReference type="EMBL" id="JAMQOL010000074">
    <property type="protein sequence ID" value="MCM4084252.1"/>
    <property type="molecule type" value="Genomic_DNA"/>
</dbReference>
<organism evidence="1 2">
    <name type="scientific">Paractinoplanes hotanensis</name>
    <dbReference type="NCBI Taxonomy" id="2906497"/>
    <lineage>
        <taxon>Bacteria</taxon>
        <taxon>Bacillati</taxon>
        <taxon>Actinomycetota</taxon>
        <taxon>Actinomycetes</taxon>
        <taxon>Micromonosporales</taxon>
        <taxon>Micromonosporaceae</taxon>
        <taxon>Paractinoplanes</taxon>
    </lineage>
</organism>
<reference evidence="1 2" key="1">
    <citation type="submission" date="2022-06" db="EMBL/GenBank/DDBJ databases">
        <title>Actinoplanes abujensis sp. nov., isolated from Nigerian arid soil.</title>
        <authorList>
            <person name="Ding P."/>
        </authorList>
    </citation>
    <scope>NUCLEOTIDE SEQUENCE [LARGE SCALE GENOMIC DNA]</scope>
    <source>
        <strain evidence="2">TRM88002</strain>
    </source>
</reference>
<name>A0ABT0YDW5_9ACTN</name>
<accession>A0ABT0YDW5</accession>
<evidence type="ECO:0000313" key="2">
    <source>
        <dbReference type="Proteomes" id="UP001523216"/>
    </source>
</evidence>
<proteinExistence type="predicted"/>
<keyword evidence="2" id="KW-1185">Reference proteome</keyword>
<dbReference type="RefSeq" id="WP_251804005.1">
    <property type="nucleotide sequence ID" value="NZ_JAMQOL010000074.1"/>
</dbReference>
<evidence type="ECO:0000313" key="1">
    <source>
        <dbReference type="EMBL" id="MCM4084252.1"/>
    </source>
</evidence>
<gene>
    <name evidence="1" type="ORF">LXN57_42640</name>
</gene>